<dbReference type="HOGENOM" id="CLU_023194_25_2_1"/>
<dbReference type="GeneID" id="18907493"/>
<dbReference type="OrthoDB" id="64915at2759"/>
<evidence type="ECO:0000313" key="4">
    <source>
        <dbReference type="EMBL" id="EKM48897.1"/>
    </source>
</evidence>
<dbReference type="PANTHER" id="PTHR43818:SF11">
    <property type="entry name" value="BCDNA.GH03377"/>
    <property type="match status" value="1"/>
</dbReference>
<keyword evidence="1" id="KW-0560">Oxidoreductase</keyword>
<protein>
    <recommendedName>
        <fullName evidence="6">Gfo/Idh/MocA-like oxidoreductase N-terminal domain-containing protein</fullName>
    </recommendedName>
</protein>
<dbReference type="InterPro" id="IPR036291">
    <property type="entry name" value="NAD(P)-bd_dom_sf"/>
</dbReference>
<reference evidence="4 5" key="1">
    <citation type="journal article" date="2012" name="BMC Genomics">
        <title>Comparative genomics of the white-rot fungi, Phanerochaete carnosa and P. chrysosporium, to elucidate the genetic basis of the distinct wood types they colonize.</title>
        <authorList>
            <person name="Suzuki H."/>
            <person name="MacDonald J."/>
            <person name="Syed K."/>
            <person name="Salamov A."/>
            <person name="Hori C."/>
            <person name="Aerts A."/>
            <person name="Henrissat B."/>
            <person name="Wiebenga A."/>
            <person name="vanKuyk P.A."/>
            <person name="Barry K."/>
            <person name="Lindquist E."/>
            <person name="LaButti K."/>
            <person name="Lapidus A."/>
            <person name="Lucas S."/>
            <person name="Coutinho P."/>
            <person name="Gong Y."/>
            <person name="Samejima M."/>
            <person name="Mahadevan R."/>
            <person name="Abou-Zaid M."/>
            <person name="de Vries R.P."/>
            <person name="Igarashi K."/>
            <person name="Yadav J.S."/>
            <person name="Grigoriev I.V."/>
            <person name="Master E.R."/>
        </authorList>
    </citation>
    <scope>NUCLEOTIDE SEQUENCE [LARGE SCALE GENOMIC DNA]</scope>
    <source>
        <strain evidence="4 5">HHB-10118-sp</strain>
    </source>
</reference>
<dbReference type="InterPro" id="IPR050463">
    <property type="entry name" value="Gfo/Idh/MocA_oxidrdct_glycsds"/>
</dbReference>
<keyword evidence="5" id="KW-1185">Reference proteome</keyword>
<organism evidence="4 5">
    <name type="scientific">Phanerochaete carnosa (strain HHB-10118-sp)</name>
    <name type="common">White-rot fungus</name>
    <name type="synonym">Peniophora carnosa</name>
    <dbReference type="NCBI Taxonomy" id="650164"/>
    <lineage>
        <taxon>Eukaryota</taxon>
        <taxon>Fungi</taxon>
        <taxon>Dikarya</taxon>
        <taxon>Basidiomycota</taxon>
        <taxon>Agaricomycotina</taxon>
        <taxon>Agaricomycetes</taxon>
        <taxon>Polyporales</taxon>
        <taxon>Phanerochaetaceae</taxon>
        <taxon>Phanerochaete</taxon>
    </lineage>
</organism>
<feature type="domain" description="Gal80p-like C-terminal" evidence="3">
    <location>
        <begin position="148"/>
        <end position="300"/>
    </location>
</feature>
<dbReference type="STRING" id="650164.K5WFF1"/>
<evidence type="ECO:0000313" key="5">
    <source>
        <dbReference type="Proteomes" id="UP000008370"/>
    </source>
</evidence>
<evidence type="ECO:0000259" key="3">
    <source>
        <dbReference type="Pfam" id="PF22685"/>
    </source>
</evidence>
<dbReference type="GO" id="GO:0000166">
    <property type="term" value="F:nucleotide binding"/>
    <property type="evidence" value="ECO:0007669"/>
    <property type="project" value="InterPro"/>
</dbReference>
<sequence length="377" mass="40114">MSPSSPIRLGVIGLSASAGAWANTLIAPLLPPAPLASKYKLTALCTRSAESAAAAADKFTKAVGHAVKAYHGQDGYAQIANDPDVDLVVVSIKVSEHRAATIPAIEAGKRVFVEWPLGKNIEEVEELAELARRKGVQGIIGNQIRSSPALLKIAEVLKSGALGRIIGTSVIGCCPPNLGFWGPTINERNLYAADADCGASMVDISLGHFFAGLVTVMGDFASVSATYATLYPEAEILDDAGKPTGKKIARTCEDQVALTGTFTSGALISLHYRGVPPTEPGRVPFVWTIDGEDGAITVEGPLPFVHIFHPTKVLIQGKEWVSEQKLVDWTGNIEATWAEIAKGDEGRYSTFEDAVRVYKVIDAVRRSAREGVRVNIN</sequence>
<evidence type="ECO:0008006" key="6">
    <source>
        <dbReference type="Google" id="ProtNLM"/>
    </source>
</evidence>
<dbReference type="InterPro" id="IPR000683">
    <property type="entry name" value="Gfo/Idh/MocA-like_OxRdtase_N"/>
</dbReference>
<dbReference type="EMBL" id="JH930659">
    <property type="protein sequence ID" value="EKM48897.1"/>
    <property type="molecule type" value="Genomic_DNA"/>
</dbReference>
<dbReference type="KEGG" id="pco:PHACADRAFT_108008"/>
<feature type="domain" description="Gfo/Idh/MocA-like oxidoreductase N-terminal" evidence="2">
    <location>
        <begin position="8"/>
        <end position="137"/>
    </location>
</feature>
<name>K5WFF1_PHACS</name>
<proteinExistence type="predicted"/>
<gene>
    <name evidence="4" type="ORF">PHACADRAFT_108008</name>
</gene>
<dbReference type="SUPFAM" id="SSF55347">
    <property type="entry name" value="Glyceraldehyde-3-phosphate dehydrogenase-like, C-terminal domain"/>
    <property type="match status" value="1"/>
</dbReference>
<dbReference type="RefSeq" id="XP_007402552.1">
    <property type="nucleotide sequence ID" value="XM_007402490.1"/>
</dbReference>
<dbReference type="Gene3D" id="3.40.50.720">
    <property type="entry name" value="NAD(P)-binding Rossmann-like Domain"/>
    <property type="match status" value="1"/>
</dbReference>
<dbReference type="SUPFAM" id="SSF51735">
    <property type="entry name" value="NAD(P)-binding Rossmann-fold domains"/>
    <property type="match status" value="1"/>
</dbReference>
<dbReference type="InterPro" id="IPR055080">
    <property type="entry name" value="Gal80p-like_C"/>
</dbReference>
<dbReference type="Gene3D" id="3.30.360.10">
    <property type="entry name" value="Dihydrodipicolinate Reductase, domain 2"/>
    <property type="match status" value="1"/>
</dbReference>
<accession>K5WFF1</accession>
<evidence type="ECO:0000259" key="2">
    <source>
        <dbReference type="Pfam" id="PF01408"/>
    </source>
</evidence>
<dbReference type="GO" id="GO:0016491">
    <property type="term" value="F:oxidoreductase activity"/>
    <property type="evidence" value="ECO:0007669"/>
    <property type="project" value="UniProtKB-KW"/>
</dbReference>
<dbReference type="InParanoid" id="K5WFF1"/>
<dbReference type="PANTHER" id="PTHR43818">
    <property type="entry name" value="BCDNA.GH03377"/>
    <property type="match status" value="1"/>
</dbReference>
<dbReference type="Pfam" id="PF01408">
    <property type="entry name" value="GFO_IDH_MocA"/>
    <property type="match status" value="1"/>
</dbReference>
<dbReference type="Pfam" id="PF22685">
    <property type="entry name" value="Gal80p_C-like"/>
    <property type="match status" value="1"/>
</dbReference>
<dbReference type="AlphaFoldDB" id="K5WFF1"/>
<evidence type="ECO:0000256" key="1">
    <source>
        <dbReference type="ARBA" id="ARBA00023002"/>
    </source>
</evidence>
<dbReference type="Proteomes" id="UP000008370">
    <property type="component" value="Unassembled WGS sequence"/>
</dbReference>